<keyword evidence="1" id="KW-1133">Transmembrane helix</keyword>
<dbReference type="Proteomes" id="UP000267017">
    <property type="component" value="Unassembled WGS sequence"/>
</dbReference>
<evidence type="ECO:0000313" key="2">
    <source>
        <dbReference type="EMBL" id="RRJ65119.1"/>
    </source>
</evidence>
<feature type="transmembrane region" description="Helical" evidence="1">
    <location>
        <begin position="112"/>
        <end position="133"/>
    </location>
</feature>
<keyword evidence="1" id="KW-0812">Transmembrane</keyword>
<dbReference type="Gene3D" id="3.90.1150.10">
    <property type="entry name" value="Aspartate Aminotransferase, domain 1"/>
    <property type="match status" value="1"/>
</dbReference>
<organism evidence="2 3">
    <name type="scientific">Paenibacillus oralis</name>
    <dbReference type="NCBI Taxonomy" id="2490856"/>
    <lineage>
        <taxon>Bacteria</taxon>
        <taxon>Bacillati</taxon>
        <taxon>Bacillota</taxon>
        <taxon>Bacilli</taxon>
        <taxon>Bacillales</taxon>
        <taxon>Paenibacillaceae</taxon>
        <taxon>Paenibacillus</taxon>
    </lineage>
</organism>
<feature type="transmembrane region" description="Helical" evidence="1">
    <location>
        <begin position="12"/>
        <end position="32"/>
    </location>
</feature>
<dbReference type="OrthoDB" id="9790605at2"/>
<evidence type="ECO:0000313" key="3">
    <source>
        <dbReference type="Proteomes" id="UP000267017"/>
    </source>
</evidence>
<dbReference type="AlphaFoldDB" id="A0A3P3U6D0"/>
<dbReference type="PANTHER" id="PTHR33451:SF5">
    <property type="entry name" value="NA+_H+ ANTIPORTER"/>
    <property type="match status" value="1"/>
</dbReference>
<dbReference type="RefSeq" id="WP_128632918.1">
    <property type="nucleotide sequence ID" value="NZ_RRCN01000001.1"/>
</dbReference>
<dbReference type="EMBL" id="RRCN01000001">
    <property type="protein sequence ID" value="RRJ65119.1"/>
    <property type="molecule type" value="Genomic_DNA"/>
</dbReference>
<dbReference type="InterPro" id="IPR052180">
    <property type="entry name" value="NhaC_Na-H+_Antiporter"/>
</dbReference>
<evidence type="ECO:0000256" key="1">
    <source>
        <dbReference type="SAM" id="Phobius"/>
    </source>
</evidence>
<feature type="transmembrane region" description="Helical" evidence="1">
    <location>
        <begin position="145"/>
        <end position="167"/>
    </location>
</feature>
<feature type="transmembrane region" description="Helical" evidence="1">
    <location>
        <begin position="44"/>
        <end position="61"/>
    </location>
</feature>
<comment type="caution">
    <text evidence="2">The sequence shown here is derived from an EMBL/GenBank/DDBJ whole genome shotgun (WGS) entry which is preliminary data.</text>
</comment>
<dbReference type="InterPro" id="IPR015422">
    <property type="entry name" value="PyrdxlP-dep_Trfase_small"/>
</dbReference>
<gene>
    <name evidence="2" type="ORF">EHV15_21025</name>
</gene>
<keyword evidence="1" id="KW-0472">Membrane</keyword>
<protein>
    <submittedName>
        <fullName evidence="2">Uncharacterized protein</fullName>
    </submittedName>
</protein>
<name>A0A3P3U6D0_9BACL</name>
<reference evidence="2 3" key="1">
    <citation type="submission" date="2018-11" db="EMBL/GenBank/DDBJ databases">
        <title>Genome sequencing of Paenibacillus sp. KCOM 3021 (= ChDC PVNT-B20).</title>
        <authorList>
            <person name="Kook J.-K."/>
            <person name="Park S.-N."/>
            <person name="Lim Y.K."/>
        </authorList>
    </citation>
    <scope>NUCLEOTIDE SEQUENCE [LARGE SCALE GENOMIC DNA]</scope>
    <source>
        <strain evidence="2 3">KCOM 3021</strain>
    </source>
</reference>
<sequence>MEKPRSEKNYKGLAFVPMIVFLVLYVGCGVFFTLTGTEDPFGQMPRYVAVIAAICMAFVFFDRKTPLSAKTEIYTKGAGRYGVMLLSLVVLLAGGFQSAASAMGAENSIVNMGIDLIPLNFLVPGIFLISCIISTSTGTSMGTQVAIIPVAIALANGAGINVAMAGVEGTYLLFLDLRKYVKPEGIGDFVQKKCKLAVDYGEWFGKNFVGFNRLNLATHPEYVQKAVANIAREIQAL</sequence>
<keyword evidence="3" id="KW-1185">Reference proteome</keyword>
<feature type="transmembrane region" description="Helical" evidence="1">
    <location>
        <begin position="81"/>
        <end position="100"/>
    </location>
</feature>
<accession>A0A3P3U6D0</accession>
<dbReference type="PANTHER" id="PTHR33451">
    <property type="entry name" value="MALATE-2H(+)/NA(+)-LACTATE ANTIPORTER"/>
    <property type="match status" value="1"/>
</dbReference>
<proteinExistence type="predicted"/>